<dbReference type="STRING" id="69395.AQ619_03305"/>
<evidence type="ECO:0000313" key="2">
    <source>
        <dbReference type="Proteomes" id="UP000056905"/>
    </source>
</evidence>
<dbReference type="RefSeq" id="WP_062144212.1">
    <property type="nucleotide sequence ID" value="NZ_CP013002.1"/>
</dbReference>
<evidence type="ECO:0000313" key="1">
    <source>
        <dbReference type="EMBL" id="ALL12457.1"/>
    </source>
</evidence>
<sequence length="156" mass="16815">MADEVLPLNLFSVAEACREAGYVVSEIDNGLEVSGGDDGGAFYLLPEGGWLQVRCQVLDPQDLDQARDLTALFETVARAQFRLIGCRFGFDVLTGLWLIEDAYPGFDPEAVPALLEQLAFVWGALQAVLEAALRGEVPTDDGLDAAFELEAIAPPN</sequence>
<dbReference type="Proteomes" id="UP000056905">
    <property type="component" value="Chromosome"/>
</dbReference>
<keyword evidence="2" id="KW-1185">Reference proteome</keyword>
<proteinExistence type="predicted"/>
<evidence type="ECO:0008006" key="3">
    <source>
        <dbReference type="Google" id="ProtNLM"/>
    </source>
</evidence>
<accession>A0A0P0NXU1</accession>
<reference evidence="1 2" key="1">
    <citation type="submission" date="2015-10" db="EMBL/GenBank/DDBJ databases">
        <title>Conservation of the essential genome among Caulobacter and Brevundimonas species.</title>
        <authorList>
            <person name="Scott D."/>
            <person name="Ely B."/>
        </authorList>
    </citation>
    <scope>NUCLEOTIDE SEQUENCE [LARGE SCALE GENOMIC DNA]</scope>
    <source>
        <strain evidence="1 2">CB4</strain>
    </source>
</reference>
<name>A0A0P0NXU1_9CAUL</name>
<dbReference type="KEGG" id="chq:AQ619_03305"/>
<gene>
    <name evidence="1" type="ORF">AQ619_03305</name>
</gene>
<protein>
    <recommendedName>
        <fullName evidence="3">YbjN domain-containing protein</fullName>
    </recommendedName>
</protein>
<organism evidence="1 2">
    <name type="scientific">Caulobacter henricii</name>
    <dbReference type="NCBI Taxonomy" id="69395"/>
    <lineage>
        <taxon>Bacteria</taxon>
        <taxon>Pseudomonadati</taxon>
        <taxon>Pseudomonadota</taxon>
        <taxon>Alphaproteobacteria</taxon>
        <taxon>Caulobacterales</taxon>
        <taxon>Caulobacteraceae</taxon>
        <taxon>Caulobacter</taxon>
    </lineage>
</organism>
<dbReference type="EMBL" id="CP013002">
    <property type="protein sequence ID" value="ALL12457.1"/>
    <property type="molecule type" value="Genomic_DNA"/>
</dbReference>
<dbReference type="OrthoDB" id="7501586at2"/>
<dbReference type="AlphaFoldDB" id="A0A0P0NXU1"/>